<dbReference type="Pfam" id="PF16499">
    <property type="entry name" value="Melibiase_2"/>
    <property type="match status" value="1"/>
</dbReference>
<dbReference type="SUPFAM" id="SSF49785">
    <property type="entry name" value="Galactose-binding domain-like"/>
    <property type="match status" value="1"/>
</dbReference>
<dbReference type="SUPFAM" id="SSF51011">
    <property type="entry name" value="Glycosyl hydrolase domain"/>
    <property type="match status" value="1"/>
</dbReference>
<dbReference type="PANTHER" id="PTHR11452">
    <property type="entry name" value="ALPHA-GALACTOSIDASE/ALPHA-N-ACETYLGALACTOSAMINIDASE"/>
    <property type="match status" value="1"/>
</dbReference>
<keyword evidence="11" id="KW-1185">Reference proteome</keyword>
<dbReference type="SUPFAM" id="SSF51445">
    <property type="entry name" value="(Trans)glycosidases"/>
    <property type="match status" value="1"/>
</dbReference>
<evidence type="ECO:0000259" key="8">
    <source>
        <dbReference type="PROSITE" id="PS51175"/>
    </source>
</evidence>
<keyword evidence="7" id="KW-0472">Membrane</keyword>
<keyword evidence="7" id="KW-0812">Transmembrane</keyword>
<dbReference type="CDD" id="cd08547">
    <property type="entry name" value="Type_II_cohesin"/>
    <property type="match status" value="1"/>
</dbReference>
<feature type="domain" description="CBM6" evidence="8">
    <location>
        <begin position="465"/>
        <end position="592"/>
    </location>
</feature>
<proteinExistence type="inferred from homology"/>
<dbReference type="InterPro" id="IPR041233">
    <property type="entry name" value="Melibiase_C"/>
</dbReference>
<reference evidence="10 11" key="1">
    <citation type="submission" date="2019-10" db="EMBL/GenBank/DDBJ databases">
        <title>Description of Paenibacillus pedi sp. nov.</title>
        <authorList>
            <person name="Carlier A."/>
            <person name="Qi S."/>
        </authorList>
    </citation>
    <scope>NUCLEOTIDE SEQUENCE [LARGE SCALE GENOMIC DNA]</scope>
    <source>
        <strain evidence="10 11">LMG 31457</strain>
    </source>
</reference>
<evidence type="ECO:0000313" key="11">
    <source>
        <dbReference type="Proteomes" id="UP000618579"/>
    </source>
</evidence>
<dbReference type="InterPro" id="IPR018247">
    <property type="entry name" value="EF_Hand_1_Ca_BS"/>
</dbReference>
<evidence type="ECO:0000256" key="2">
    <source>
        <dbReference type="ARBA" id="ARBA00009743"/>
    </source>
</evidence>
<protein>
    <recommendedName>
        <fullName evidence="6">Alpha-galactosidase</fullName>
        <ecNumber evidence="6">3.2.1.22</ecNumber>
    </recommendedName>
    <alternativeName>
        <fullName evidence="6">Melibiase</fullName>
    </alternativeName>
</protein>
<feature type="domain" description="Dockerin" evidence="9">
    <location>
        <begin position="733"/>
        <end position="795"/>
    </location>
</feature>
<dbReference type="Gene3D" id="2.60.120.260">
    <property type="entry name" value="Galactose-binding domain-like"/>
    <property type="match status" value="1"/>
</dbReference>
<dbReference type="PRINTS" id="PR00740">
    <property type="entry name" value="GLHYDRLASE27"/>
</dbReference>
<dbReference type="InterPro" id="IPR017853">
    <property type="entry name" value="GH"/>
</dbReference>
<keyword evidence="3" id="KW-0732">Signal</keyword>
<name>A0ABX1ZEK5_9BACL</name>
<evidence type="ECO:0000256" key="7">
    <source>
        <dbReference type="SAM" id="Phobius"/>
    </source>
</evidence>
<keyword evidence="6" id="KW-1015">Disulfide bond</keyword>
<feature type="transmembrane region" description="Helical" evidence="7">
    <location>
        <begin position="39"/>
        <end position="58"/>
    </location>
</feature>
<dbReference type="Gene3D" id="2.60.40.1180">
    <property type="entry name" value="Golgi alpha-mannosidase II"/>
    <property type="match status" value="1"/>
</dbReference>
<gene>
    <name evidence="10" type="ORF">GC097_00695</name>
</gene>
<dbReference type="PROSITE" id="PS51175">
    <property type="entry name" value="CBM6"/>
    <property type="match status" value="1"/>
</dbReference>
<dbReference type="CDD" id="cd14254">
    <property type="entry name" value="Dockerin_II"/>
    <property type="match status" value="1"/>
</dbReference>
<evidence type="ECO:0000259" key="9">
    <source>
        <dbReference type="PROSITE" id="PS51766"/>
    </source>
</evidence>
<evidence type="ECO:0000256" key="1">
    <source>
        <dbReference type="ARBA" id="ARBA00006202"/>
    </source>
</evidence>
<dbReference type="SUPFAM" id="SSF63446">
    <property type="entry name" value="Type I dockerin domain"/>
    <property type="match status" value="1"/>
</dbReference>
<dbReference type="CDD" id="cd04081">
    <property type="entry name" value="CBM35_galactosidase-like"/>
    <property type="match status" value="1"/>
</dbReference>
<comment type="caution">
    <text evidence="10">The sequence shown here is derived from an EMBL/GenBank/DDBJ whole genome shotgun (WGS) entry which is preliminary data.</text>
</comment>
<dbReference type="PROSITE" id="PS00018">
    <property type="entry name" value="EF_HAND_1"/>
    <property type="match status" value="1"/>
</dbReference>
<dbReference type="Pfam" id="PF22704">
    <property type="entry name" value="CBM13-like"/>
    <property type="match status" value="1"/>
</dbReference>
<dbReference type="Proteomes" id="UP000618579">
    <property type="component" value="Unassembled WGS sequence"/>
</dbReference>
<dbReference type="InterPro" id="IPR002105">
    <property type="entry name" value="Dockerin_1_rpt"/>
</dbReference>
<dbReference type="CDD" id="cd14792">
    <property type="entry name" value="GH27"/>
    <property type="match status" value="1"/>
</dbReference>
<comment type="similarity">
    <text evidence="1">Belongs to the glycosyl hydrolase 36 family.</text>
</comment>
<evidence type="ECO:0000256" key="4">
    <source>
        <dbReference type="ARBA" id="ARBA00022801"/>
    </source>
</evidence>
<dbReference type="InterPro" id="IPR055240">
    <property type="entry name" value="CBM13-like"/>
</dbReference>
<dbReference type="Gene3D" id="3.20.20.70">
    <property type="entry name" value="Aldolase class I"/>
    <property type="match status" value="1"/>
</dbReference>
<dbReference type="SUPFAM" id="SSF49384">
    <property type="entry name" value="Carbohydrate-binding domain"/>
    <property type="match status" value="1"/>
</dbReference>
<dbReference type="InterPro" id="IPR013785">
    <property type="entry name" value="Aldolase_TIM"/>
</dbReference>
<evidence type="ECO:0000313" key="10">
    <source>
        <dbReference type="EMBL" id="NOU98543.1"/>
    </source>
</evidence>
<dbReference type="Pfam" id="PF00404">
    <property type="entry name" value="Dockerin_1"/>
    <property type="match status" value="1"/>
</dbReference>
<dbReference type="InterPro" id="IPR002102">
    <property type="entry name" value="Cohesin_dom"/>
</dbReference>
<dbReference type="EMBL" id="WHNZ01000007">
    <property type="protein sequence ID" value="NOU98543.1"/>
    <property type="molecule type" value="Genomic_DNA"/>
</dbReference>
<evidence type="ECO:0000256" key="3">
    <source>
        <dbReference type="ARBA" id="ARBA00022729"/>
    </source>
</evidence>
<dbReference type="PANTHER" id="PTHR11452:SF75">
    <property type="entry name" value="ALPHA-GALACTOSIDASE MEL1"/>
    <property type="match status" value="1"/>
</dbReference>
<dbReference type="InterPro" id="IPR036439">
    <property type="entry name" value="Dockerin_dom_sf"/>
</dbReference>
<accession>A0ABX1ZEK5</accession>
<dbReference type="InterPro" id="IPR008965">
    <property type="entry name" value="CBM2/CBM3_carb-bd_dom_sf"/>
</dbReference>
<dbReference type="InterPro" id="IPR005084">
    <property type="entry name" value="CBM6"/>
</dbReference>
<keyword evidence="4 6" id="KW-0378">Hydrolase</keyword>
<dbReference type="InterPro" id="IPR002241">
    <property type="entry name" value="Glyco_hydro_27"/>
</dbReference>
<dbReference type="EC" id="3.2.1.22" evidence="6"/>
<dbReference type="Gene3D" id="2.60.40.680">
    <property type="match status" value="1"/>
</dbReference>
<keyword evidence="7" id="KW-1133">Transmembrane helix</keyword>
<dbReference type="InterPro" id="IPR016134">
    <property type="entry name" value="Dockerin_dom"/>
</dbReference>
<evidence type="ECO:0000256" key="5">
    <source>
        <dbReference type="ARBA" id="ARBA00023295"/>
    </source>
</evidence>
<dbReference type="Pfam" id="PF00963">
    <property type="entry name" value="Cohesin"/>
    <property type="match status" value="1"/>
</dbReference>
<organism evidence="10 11">
    <name type="scientific">Paenibacillus planticolens</name>
    <dbReference type="NCBI Taxonomy" id="2654976"/>
    <lineage>
        <taxon>Bacteria</taxon>
        <taxon>Bacillati</taxon>
        <taxon>Bacillota</taxon>
        <taxon>Bacilli</taxon>
        <taxon>Bacillales</taxon>
        <taxon>Paenibacillaceae</taxon>
        <taxon>Paenibacillus</taxon>
    </lineage>
</organism>
<dbReference type="InterPro" id="IPR000111">
    <property type="entry name" value="Glyco_hydro_27/36_CS"/>
</dbReference>
<dbReference type="InterPro" id="IPR013780">
    <property type="entry name" value="Glyco_hydro_b"/>
</dbReference>
<comment type="catalytic activity">
    <reaction evidence="6">
        <text>Hydrolysis of terminal, non-reducing alpha-D-galactose residues in alpha-D-galactosides, including galactose oligosaccharides, galactomannans and galactolipids.</text>
        <dbReference type="EC" id="3.2.1.22"/>
    </reaction>
</comment>
<keyword evidence="5 6" id="KW-0326">Glycosidase</keyword>
<dbReference type="PROSITE" id="PS51766">
    <property type="entry name" value="DOCKERIN"/>
    <property type="match status" value="1"/>
</dbReference>
<sequence>MVVRWINQYDKGVKLKGANEEIPINFKGGMKLFHLMKKAGLACTLVSVSLIGAVSFVYDATAAVQPEMQDTTIVGATPPMGYSTWNAVRFNVNEELIRKVADSMVSSGLRDLGYKYVNIDDGWQGSRDANGKLTANKTKFPSGMKALSDYVHSKGLKIGIYTDIGQIGCGGNTGSYGYYQQDVNQFTEWGYDYVKVDACGADAMGLDFKTQYQQFKDALSQANPKRDILFNICEWGKQQPWKWAPSIGNTWRVGYDIDNQGDYWKGVLYEIDQTSPHADVAGPGHFNDPDSLEVGVIADKYPGQKSLSYEESKANFSMWALLAAPLMLGLDVTTLDEPGSYSSKFADIVTNAEVIAVDQDVAGIQGTKVAESTPGLQVYAKPLISRTSGSRAVVLLNRTDAPAAMTVTSDQIGLMDRFSVRDLWQKKEMGTYTASYTATVPAHGSVMLKISGTNDPTPVPKPTGVSYEAEADANTLSGTADKRANSGASGGYIVGNVGNGSGNSLQFNQIQAETAGSYELAIHYINGGGSRKGDLSINGAATIPVTFPSTGGWTTVGTQVIKVNLNAGSNALKFSNSTAGDYAPDFDKIVVTPFGQVVPSSVLTGEDQVIGGDPFHLRFGFTGVSQQVYAQDIELAYDASQMEYVSAKPLLEGIRIVDTKNTGSKLRFIVASEGGEHAVTGKPVVLEVTFKAKAVTQAATATVSVSRAALGDAQGNEIVPVPASMQVRIVLPTAGIPGDMNNDGKVSIGDLSIVAANYGKTSESPDWESIKHLDSNHDGKIDITDLAFIAQKILE</sequence>
<dbReference type="Gene3D" id="1.10.1330.10">
    <property type="entry name" value="Dockerin domain"/>
    <property type="match status" value="1"/>
</dbReference>
<dbReference type="PROSITE" id="PS00512">
    <property type="entry name" value="ALPHA_GALACTOSIDASE"/>
    <property type="match status" value="1"/>
</dbReference>
<dbReference type="InterPro" id="IPR008979">
    <property type="entry name" value="Galactose-bd-like_sf"/>
</dbReference>
<evidence type="ECO:0000256" key="6">
    <source>
        <dbReference type="RuleBase" id="RU361168"/>
    </source>
</evidence>
<dbReference type="Pfam" id="PF17801">
    <property type="entry name" value="Melibiase_C"/>
    <property type="match status" value="1"/>
</dbReference>
<comment type="similarity">
    <text evidence="2 6">Belongs to the glycosyl hydrolase 27 family.</text>
</comment>